<dbReference type="Pfam" id="PF00072">
    <property type="entry name" value="Response_reg"/>
    <property type="match status" value="1"/>
</dbReference>
<dbReference type="InterPro" id="IPR001789">
    <property type="entry name" value="Sig_transdc_resp-reg_receiver"/>
</dbReference>
<evidence type="ECO:0000259" key="2">
    <source>
        <dbReference type="PROSITE" id="PS50110"/>
    </source>
</evidence>
<evidence type="ECO:0000313" key="3">
    <source>
        <dbReference type="EMBL" id="CAA7392618.1"/>
    </source>
</evidence>
<gene>
    <name evidence="3" type="ORF">CHRY9393_03343</name>
</gene>
<dbReference type="InterPro" id="IPR011006">
    <property type="entry name" value="CheY-like_superfamily"/>
</dbReference>
<dbReference type="Gene3D" id="3.40.50.2300">
    <property type="match status" value="1"/>
</dbReference>
<feature type="modified residue" description="4-aspartylphosphate" evidence="1">
    <location>
        <position position="55"/>
    </location>
</feature>
<dbReference type="GO" id="GO:0000160">
    <property type="term" value="P:phosphorelay signal transduction system"/>
    <property type="evidence" value="ECO:0007669"/>
    <property type="project" value="InterPro"/>
</dbReference>
<dbReference type="PROSITE" id="PS50110">
    <property type="entry name" value="RESPONSE_REGULATORY"/>
    <property type="match status" value="1"/>
</dbReference>
<dbReference type="EMBL" id="CACVBY010000128">
    <property type="protein sequence ID" value="CAA7392618.1"/>
    <property type="molecule type" value="Genomic_DNA"/>
</dbReference>
<keyword evidence="1" id="KW-0597">Phosphoprotein</keyword>
<name>A0A6N4XW82_9FLAO</name>
<dbReference type="SUPFAM" id="SSF52172">
    <property type="entry name" value="CheY-like"/>
    <property type="match status" value="1"/>
</dbReference>
<reference evidence="3 4" key="1">
    <citation type="submission" date="2020-01" db="EMBL/GenBank/DDBJ databases">
        <authorList>
            <person name="Rodrigo-Torres L."/>
            <person name="Arahal R. D."/>
            <person name="Lucena T."/>
        </authorList>
    </citation>
    <scope>NUCLEOTIDE SEQUENCE [LARGE SCALE GENOMIC DNA]</scope>
    <source>
        <strain evidence="3 4">CECT 9393</strain>
    </source>
</reference>
<sequence>MNKTVLIADKQYVAVEGLAFILKSISEDILIHRVYTAHELMEKIMEHEYDLLILDSNLLQESLDITIKQIKKLSPSLKVLIFAACKEDAGLHYLYQEGSSGCLQIR</sequence>
<dbReference type="RefSeq" id="WP_162074271.1">
    <property type="nucleotide sequence ID" value="NZ_CACVBY010000128.1"/>
</dbReference>
<feature type="domain" description="Response regulatory" evidence="2">
    <location>
        <begin position="4"/>
        <end position="106"/>
    </location>
</feature>
<evidence type="ECO:0000313" key="4">
    <source>
        <dbReference type="Proteomes" id="UP000445309"/>
    </source>
</evidence>
<accession>A0A6N4XW82</accession>
<proteinExistence type="predicted"/>
<keyword evidence="4" id="KW-1185">Reference proteome</keyword>
<dbReference type="AlphaFoldDB" id="A0A6N4XW82"/>
<organism evidence="3 4">
    <name type="scientific">Chryseobacterium fistulae</name>
    <dbReference type="NCBI Taxonomy" id="2675058"/>
    <lineage>
        <taxon>Bacteria</taxon>
        <taxon>Pseudomonadati</taxon>
        <taxon>Bacteroidota</taxon>
        <taxon>Flavobacteriia</taxon>
        <taxon>Flavobacteriales</taxon>
        <taxon>Weeksellaceae</taxon>
        <taxon>Chryseobacterium group</taxon>
        <taxon>Chryseobacterium</taxon>
    </lineage>
</organism>
<dbReference type="Proteomes" id="UP000445309">
    <property type="component" value="Unassembled WGS sequence"/>
</dbReference>
<evidence type="ECO:0000256" key="1">
    <source>
        <dbReference type="PROSITE-ProRule" id="PRU00169"/>
    </source>
</evidence>
<protein>
    <recommendedName>
        <fullName evidence="2">Response regulatory domain-containing protein</fullName>
    </recommendedName>
</protein>